<name>A0A3Q0GSJ4_ALLSI</name>
<dbReference type="CTD" id="158521"/>
<dbReference type="PANTHER" id="PTHR37360:SF1">
    <property type="entry name" value="FMR1 NEIGHBOR PROTEIN"/>
    <property type="match status" value="1"/>
</dbReference>
<dbReference type="Proteomes" id="UP000189705">
    <property type="component" value="Unplaced"/>
</dbReference>
<dbReference type="FunCoup" id="A0A3Q0GSJ4">
    <property type="interactions" value="1"/>
</dbReference>
<dbReference type="PANTHER" id="PTHR37360">
    <property type="entry name" value="FRAGILE X MENTAL RETARDATION 1 NEIGHBOR PROTEIN"/>
    <property type="match status" value="1"/>
</dbReference>
<protein>
    <submittedName>
        <fullName evidence="2">Fragile X mental retardation 1 neighbor protein isoform X1</fullName>
    </submittedName>
</protein>
<evidence type="ECO:0000313" key="1">
    <source>
        <dbReference type="Proteomes" id="UP000189705"/>
    </source>
</evidence>
<gene>
    <name evidence="2" type="primary">FMR1NB</name>
</gene>
<accession>A0A3Q0GSJ4</accession>
<organism evidence="1 2">
    <name type="scientific">Alligator sinensis</name>
    <name type="common">Chinese alligator</name>
    <dbReference type="NCBI Taxonomy" id="38654"/>
    <lineage>
        <taxon>Eukaryota</taxon>
        <taxon>Metazoa</taxon>
        <taxon>Chordata</taxon>
        <taxon>Craniata</taxon>
        <taxon>Vertebrata</taxon>
        <taxon>Euteleostomi</taxon>
        <taxon>Archelosauria</taxon>
        <taxon>Archosauria</taxon>
        <taxon>Crocodylia</taxon>
        <taxon>Alligatoridae</taxon>
        <taxon>Alligatorinae</taxon>
        <taxon>Alligator</taxon>
    </lineage>
</organism>
<dbReference type="InParanoid" id="A0A3Q0GSJ4"/>
<reference evidence="2" key="1">
    <citation type="submission" date="2025-08" db="UniProtKB">
        <authorList>
            <consortium name="RefSeq"/>
        </authorList>
    </citation>
    <scope>IDENTIFICATION</scope>
</reference>
<proteinExistence type="predicted"/>
<dbReference type="GeneID" id="102373726"/>
<dbReference type="KEGG" id="asn:102373726"/>
<dbReference type="RefSeq" id="XP_025061118.1">
    <property type="nucleotide sequence ID" value="XM_025205333.1"/>
</dbReference>
<dbReference type="AlphaFoldDB" id="A0A3Q0GSJ4"/>
<dbReference type="InterPro" id="IPR055331">
    <property type="entry name" value="FMR1-like"/>
</dbReference>
<keyword evidence="1" id="KW-1185">Reference proteome</keyword>
<evidence type="ECO:0000313" key="2">
    <source>
        <dbReference type="RefSeq" id="XP_025061118.1"/>
    </source>
</evidence>
<sequence>MGRKVMMQMATGNQFLGSGIFLLYHIISPSFASPTQHVLKRSEVAPSKPKMKLEDISEALLNFFNPVTCRPKEDQALVACPAGENINKTTCLENKCCRSSKGRSALSCYIPLQDVLVPTLYEDQTKKWRKLRRSRERGVKTLVVFY</sequence>